<keyword evidence="1" id="KW-0285">Flavoprotein</keyword>
<dbReference type="PANTHER" id="PTHR43656">
    <property type="entry name" value="BINDING OXIDOREDUCTASE, PUTATIVE (AFU_ORTHOLOGUE AFUA_2G08260)-RELATED"/>
    <property type="match status" value="1"/>
</dbReference>
<comment type="caution">
    <text evidence="4">The sequence shown here is derived from an EMBL/GenBank/DDBJ whole genome shotgun (WGS) entry which is preliminary data.</text>
</comment>
<evidence type="ECO:0000259" key="3">
    <source>
        <dbReference type="Pfam" id="PF00724"/>
    </source>
</evidence>
<dbReference type="Proteomes" id="UP001180081">
    <property type="component" value="Unassembled WGS sequence"/>
</dbReference>
<dbReference type="InterPro" id="IPR051799">
    <property type="entry name" value="NADH_flavin_oxidoreductase"/>
</dbReference>
<name>A0ABT8B0S9_9NEIS</name>
<reference evidence="4" key="1">
    <citation type="journal article" date="2014" name="Int. J. Syst. Evol. Microbiol.">
        <title>Complete genome of a new Firmicutes species belonging to the dominant human colonic microbiota ('Ruminococcus bicirculans') reveals two chromosomes and a selective capacity to utilize plant glucans.</title>
        <authorList>
            <consortium name="NISC Comparative Sequencing Program"/>
            <person name="Wegmann U."/>
            <person name="Louis P."/>
            <person name="Goesmann A."/>
            <person name="Henrissat B."/>
            <person name="Duncan S.H."/>
            <person name="Flint H.J."/>
        </authorList>
    </citation>
    <scope>NUCLEOTIDE SEQUENCE</scope>
    <source>
        <strain evidence="4">CECT 7703</strain>
    </source>
</reference>
<keyword evidence="5" id="KW-1185">Reference proteome</keyword>
<dbReference type="EMBL" id="JAUFPU010000002">
    <property type="protein sequence ID" value="MDN3575659.1"/>
    <property type="molecule type" value="Genomic_DNA"/>
</dbReference>
<evidence type="ECO:0000256" key="1">
    <source>
        <dbReference type="ARBA" id="ARBA00022630"/>
    </source>
</evidence>
<gene>
    <name evidence="4" type="ORF">QWZ03_02595</name>
</gene>
<dbReference type="Pfam" id="PF00724">
    <property type="entry name" value="Oxidored_FMN"/>
    <property type="match status" value="1"/>
</dbReference>
<protein>
    <submittedName>
        <fullName evidence="4">NADH:flavin oxidoreductase/NADH oxidase family protein</fullName>
    </submittedName>
</protein>
<reference evidence="4" key="2">
    <citation type="submission" date="2023-06" db="EMBL/GenBank/DDBJ databases">
        <authorList>
            <person name="Lucena T."/>
            <person name="Sun Q."/>
        </authorList>
    </citation>
    <scope>NUCLEOTIDE SEQUENCE</scope>
    <source>
        <strain evidence="4">CECT 7703</strain>
    </source>
</reference>
<feature type="domain" description="NADH:flavin oxidoreductase/NADH oxidase N-terminal" evidence="3">
    <location>
        <begin position="15"/>
        <end position="347"/>
    </location>
</feature>
<evidence type="ECO:0000313" key="4">
    <source>
        <dbReference type="EMBL" id="MDN3575659.1"/>
    </source>
</evidence>
<accession>A0ABT8B0S9</accession>
<evidence type="ECO:0000313" key="5">
    <source>
        <dbReference type="Proteomes" id="UP001180081"/>
    </source>
</evidence>
<keyword evidence="2" id="KW-0560">Oxidoreductase</keyword>
<dbReference type="Gene3D" id="3.20.20.70">
    <property type="entry name" value="Aldolase class I"/>
    <property type="match status" value="1"/>
</dbReference>
<organism evidence="4 5">
    <name type="scientific">Chitinimonas viridis</name>
    <dbReference type="NCBI Taxonomy" id="664880"/>
    <lineage>
        <taxon>Bacteria</taxon>
        <taxon>Pseudomonadati</taxon>
        <taxon>Pseudomonadota</taxon>
        <taxon>Betaproteobacteria</taxon>
        <taxon>Neisseriales</taxon>
        <taxon>Chitinibacteraceae</taxon>
        <taxon>Chitinimonas</taxon>
    </lineage>
</organism>
<dbReference type="CDD" id="cd04733">
    <property type="entry name" value="OYE_like_2_FMN"/>
    <property type="match status" value="1"/>
</dbReference>
<evidence type="ECO:0000256" key="2">
    <source>
        <dbReference type="ARBA" id="ARBA00023002"/>
    </source>
</evidence>
<dbReference type="PANTHER" id="PTHR43656:SF2">
    <property type="entry name" value="BINDING OXIDOREDUCTASE, PUTATIVE (AFU_ORTHOLOGUE AFUA_2G08260)-RELATED"/>
    <property type="match status" value="1"/>
</dbReference>
<dbReference type="SUPFAM" id="SSF51395">
    <property type="entry name" value="FMN-linked oxidoreductases"/>
    <property type="match status" value="1"/>
</dbReference>
<proteinExistence type="predicted"/>
<dbReference type="RefSeq" id="WP_290331298.1">
    <property type="nucleotide sequence ID" value="NZ_JAUFPU010000002.1"/>
</dbReference>
<dbReference type="InterPro" id="IPR001155">
    <property type="entry name" value="OxRdtase_FMN_N"/>
</dbReference>
<sequence>MQTAASRPAHEILGQPLTLPSGLILPNRLAKAAMSEALGTADNRVTHALEQLYARWSEGGAGLLITGNVMVDRRALGEPGNIVLEDDRDRESLRRWASAGTRQGNQLWMQLNHPGKQAPQGLNRETVAPSAVPFVPALQRFFATPRALENAEIEDIIQRFGTAARLAKEAGFTGIQIHGAHGYLVGQFLSPHHNVREDQWGGSPENRRRFVLRVLASIRDAVGRQFPVGIKLNSADFQKGGFGEAESIDTFKALAAAGIDMIEISGGTYEAPAMTGIRAKESTRQREAYFLEFAEKARAAVDTPLMLTGGFRTAEGMAAAINSGAIDLVGLARLLAIEPDAPNRLLAGHATYHHVRPIRTGIKAVDRMALMEITWYTRQLRRMGKGRNPKPTESGFKSFLIGLLENGWGTFKTKRMRA</sequence>
<dbReference type="InterPro" id="IPR013785">
    <property type="entry name" value="Aldolase_TIM"/>
</dbReference>